<dbReference type="EMBL" id="JRKI01000012">
    <property type="protein sequence ID" value="KIZ18031.1"/>
    <property type="molecule type" value="Genomic_DNA"/>
</dbReference>
<evidence type="ECO:0000313" key="1">
    <source>
        <dbReference type="EMBL" id="KIZ18031.1"/>
    </source>
</evidence>
<organism evidence="1 2">
    <name type="scientific">Streptomyces natalensis ATCC 27448</name>
    <dbReference type="NCBI Taxonomy" id="1240678"/>
    <lineage>
        <taxon>Bacteria</taxon>
        <taxon>Bacillati</taxon>
        <taxon>Actinomycetota</taxon>
        <taxon>Actinomycetes</taxon>
        <taxon>Kitasatosporales</taxon>
        <taxon>Streptomycetaceae</taxon>
        <taxon>Streptomyces</taxon>
    </lineage>
</organism>
<sequence length="63" mass="6630">MVPTMSSHSISRHSVGSLIAEYAGELGTEAPVLLRQLPNAAVGRFEAPQQGSLGRALASRELI</sequence>
<keyword evidence="2" id="KW-1185">Reference proteome</keyword>
<proteinExistence type="predicted"/>
<dbReference type="Proteomes" id="UP000032458">
    <property type="component" value="Unassembled WGS sequence"/>
</dbReference>
<protein>
    <submittedName>
        <fullName evidence="1">Uncharacterized protein</fullName>
    </submittedName>
</protein>
<reference evidence="1 2" key="1">
    <citation type="submission" date="2014-09" db="EMBL/GenBank/DDBJ databases">
        <title>Draft genome sequence of Streptomyces natalensis ATCC 27448, producer of the antifungal pimaricin.</title>
        <authorList>
            <person name="Mendes M.V."/>
            <person name="Beites T."/>
            <person name="Pires S."/>
            <person name="Santos C.L."/>
            <person name="Moradas-Ferreira P."/>
        </authorList>
    </citation>
    <scope>NUCLEOTIDE SEQUENCE [LARGE SCALE GENOMIC DNA]</scope>
    <source>
        <strain evidence="1 2">ATCC 27448</strain>
    </source>
</reference>
<accession>A0A0D7CPN7</accession>
<dbReference type="AlphaFoldDB" id="A0A0D7CPN7"/>
<evidence type="ECO:0000313" key="2">
    <source>
        <dbReference type="Proteomes" id="UP000032458"/>
    </source>
</evidence>
<name>A0A0D7CPN7_9ACTN</name>
<dbReference type="PATRIC" id="fig|1240678.4.peg.2116"/>
<gene>
    <name evidence="1" type="ORF">SNA_10150</name>
</gene>
<comment type="caution">
    <text evidence="1">The sequence shown here is derived from an EMBL/GenBank/DDBJ whole genome shotgun (WGS) entry which is preliminary data.</text>
</comment>